<dbReference type="RefSeq" id="WP_163241212.1">
    <property type="nucleotide sequence ID" value="NZ_JAAIWN010000010.1"/>
</dbReference>
<dbReference type="PANTHER" id="PTHR35271:SF1">
    <property type="entry name" value="ABC TRANSPORTER, SUBSTRATE-BINDING LIPOPROTEIN"/>
    <property type="match status" value="1"/>
</dbReference>
<keyword evidence="1" id="KW-1133">Transmembrane helix</keyword>
<name>A0A6B3VZC5_9BACI</name>
<gene>
    <name evidence="3" type="ORF">G4D64_06105</name>
    <name evidence="2" type="ORF">H1Z61_06140</name>
</gene>
<reference evidence="3 4" key="1">
    <citation type="submission" date="2020-02" db="EMBL/GenBank/DDBJ databases">
        <title>Bacillus aquiflavi sp. nov., isolated from yellow water of strong flavor Chinese baijiu in Yibin region of China.</title>
        <authorList>
            <person name="Xie J."/>
        </authorList>
    </citation>
    <scope>NUCLEOTIDE SEQUENCE [LARGE SCALE GENOMIC DNA]</scope>
    <source>
        <strain evidence="3 4">3H-10</strain>
    </source>
</reference>
<dbReference type="EMBL" id="JAAIWN010000010">
    <property type="protein sequence ID" value="NEY81103.1"/>
    <property type="molecule type" value="Genomic_DNA"/>
</dbReference>
<dbReference type="PANTHER" id="PTHR35271">
    <property type="entry name" value="ABC TRANSPORTER, SUBSTRATE-BINDING LIPOPROTEIN-RELATED"/>
    <property type="match status" value="1"/>
</dbReference>
<keyword evidence="1" id="KW-0812">Transmembrane</keyword>
<dbReference type="Proteomes" id="UP000570010">
    <property type="component" value="Unassembled WGS sequence"/>
</dbReference>
<evidence type="ECO:0000256" key="1">
    <source>
        <dbReference type="SAM" id="Phobius"/>
    </source>
</evidence>
<dbReference type="AlphaFoldDB" id="A0A6B3VZC5"/>
<evidence type="ECO:0000313" key="2">
    <source>
        <dbReference type="EMBL" id="MBA4536736.1"/>
    </source>
</evidence>
<dbReference type="EMBL" id="JACEIO010000010">
    <property type="protein sequence ID" value="MBA4536736.1"/>
    <property type="molecule type" value="Genomic_DNA"/>
</dbReference>
<evidence type="ECO:0000313" key="4">
    <source>
        <dbReference type="Proteomes" id="UP000472971"/>
    </source>
</evidence>
<reference evidence="2 5" key="2">
    <citation type="submission" date="2020-07" db="EMBL/GenBank/DDBJ databases">
        <authorList>
            <person name="Feng H."/>
        </authorList>
    </citation>
    <scope>NUCLEOTIDE SEQUENCE [LARGE SCALE GENOMIC DNA]</scope>
    <source>
        <strain evidence="2">S-12</strain>
        <strain evidence="5">s-12</strain>
    </source>
</reference>
<dbReference type="CDD" id="cd06325">
    <property type="entry name" value="PBP1_ABC_unchar_transporter"/>
    <property type="match status" value="1"/>
</dbReference>
<dbReference type="Gene3D" id="3.40.50.2300">
    <property type="match status" value="2"/>
</dbReference>
<keyword evidence="1" id="KW-0472">Membrane</keyword>
<proteinExistence type="predicted"/>
<sequence length="337" mass="38282">MKIKWFIFFLSIMTISFIFYSFIEKKADPPIKIGVLLIGENRYEKLAGLKKGLADIGYKDKELTYIVKNANEQQDKLEVMITSLLNKQPHVIVTLGGIETVQLKEKLEKENLYIPVVFAGVAAPKELGLINDYRSPGGQYTGINNYHTSISGKRLELFKELIPSLKRVHLLYDEEIEVSRLSLQETVEAAGKLSLEVIPWNVADRSYKNKIAENIEENDGLLILPSFRIEALTEEFIQLIKKYYLPSMALYEHEVEKGFLAGHGASFYEQGYQAARYVSSIVQGNAPKDLPVELPDNIRFMINKQVSEQLGVTLNHEMLSNAELVRLKEPDKGVKDK</sequence>
<feature type="transmembrane region" description="Helical" evidence="1">
    <location>
        <begin position="6"/>
        <end position="23"/>
    </location>
</feature>
<organism evidence="3 4">
    <name type="scientific">Bacillus aquiflavi</name>
    <dbReference type="NCBI Taxonomy" id="2672567"/>
    <lineage>
        <taxon>Bacteria</taxon>
        <taxon>Bacillati</taxon>
        <taxon>Bacillota</taxon>
        <taxon>Bacilli</taxon>
        <taxon>Bacillales</taxon>
        <taxon>Bacillaceae</taxon>
        <taxon>Bacillus</taxon>
    </lineage>
</organism>
<dbReference type="Pfam" id="PF04392">
    <property type="entry name" value="ABC_sub_bind"/>
    <property type="match status" value="1"/>
</dbReference>
<dbReference type="Proteomes" id="UP000472971">
    <property type="component" value="Unassembled WGS sequence"/>
</dbReference>
<accession>A0A6B3VZC5</accession>
<dbReference type="InterPro" id="IPR007487">
    <property type="entry name" value="ABC_transpt-TYRBP-like"/>
</dbReference>
<evidence type="ECO:0000313" key="5">
    <source>
        <dbReference type="Proteomes" id="UP000570010"/>
    </source>
</evidence>
<comment type="caution">
    <text evidence="3">The sequence shown here is derived from an EMBL/GenBank/DDBJ whole genome shotgun (WGS) entry which is preliminary data.</text>
</comment>
<evidence type="ECO:0000313" key="3">
    <source>
        <dbReference type="EMBL" id="NEY81103.1"/>
    </source>
</evidence>
<keyword evidence="4" id="KW-1185">Reference proteome</keyword>
<protein>
    <submittedName>
        <fullName evidence="2">ABC transporter substrate-binding protein</fullName>
    </submittedName>
</protein>